<gene>
    <name evidence="2" type="ORF">HAX54_047034</name>
</gene>
<feature type="region of interest" description="Disordered" evidence="1">
    <location>
        <begin position="38"/>
        <end position="75"/>
    </location>
</feature>
<dbReference type="Proteomes" id="UP000823775">
    <property type="component" value="Unassembled WGS sequence"/>
</dbReference>
<feature type="compositionally biased region" description="Polar residues" evidence="1">
    <location>
        <begin position="64"/>
        <end position="75"/>
    </location>
</feature>
<keyword evidence="3" id="KW-1185">Reference proteome</keyword>
<evidence type="ECO:0000313" key="2">
    <source>
        <dbReference type="EMBL" id="MCE3050353.1"/>
    </source>
</evidence>
<evidence type="ECO:0000256" key="1">
    <source>
        <dbReference type="SAM" id="MobiDB-lite"/>
    </source>
</evidence>
<protein>
    <submittedName>
        <fullName evidence="2">Uncharacterized protein</fullName>
    </submittedName>
</protein>
<reference evidence="2 3" key="1">
    <citation type="journal article" date="2021" name="BMC Genomics">
        <title>Datura genome reveals duplications of psychoactive alkaloid biosynthetic genes and high mutation rate following tissue culture.</title>
        <authorList>
            <person name="Rajewski A."/>
            <person name="Carter-House D."/>
            <person name="Stajich J."/>
            <person name="Litt A."/>
        </authorList>
    </citation>
    <scope>NUCLEOTIDE SEQUENCE [LARGE SCALE GENOMIC DNA]</scope>
    <source>
        <strain evidence="2">AR-01</strain>
    </source>
</reference>
<comment type="caution">
    <text evidence="2">The sequence shown here is derived from an EMBL/GenBank/DDBJ whole genome shotgun (WGS) entry which is preliminary data.</text>
</comment>
<evidence type="ECO:0000313" key="3">
    <source>
        <dbReference type="Proteomes" id="UP000823775"/>
    </source>
</evidence>
<organism evidence="2 3">
    <name type="scientific">Datura stramonium</name>
    <name type="common">Jimsonweed</name>
    <name type="synonym">Common thornapple</name>
    <dbReference type="NCBI Taxonomy" id="4076"/>
    <lineage>
        <taxon>Eukaryota</taxon>
        <taxon>Viridiplantae</taxon>
        <taxon>Streptophyta</taxon>
        <taxon>Embryophyta</taxon>
        <taxon>Tracheophyta</taxon>
        <taxon>Spermatophyta</taxon>
        <taxon>Magnoliopsida</taxon>
        <taxon>eudicotyledons</taxon>
        <taxon>Gunneridae</taxon>
        <taxon>Pentapetalae</taxon>
        <taxon>asterids</taxon>
        <taxon>lamiids</taxon>
        <taxon>Solanales</taxon>
        <taxon>Solanaceae</taxon>
        <taxon>Solanoideae</taxon>
        <taxon>Datureae</taxon>
        <taxon>Datura</taxon>
    </lineage>
</organism>
<proteinExistence type="predicted"/>
<name>A0ABS8WHS0_DATST</name>
<sequence>LERASVAKPDSKGTSATAKWRLALCNTSNALTCMHAGIPSHRTAGHGPRPPHGPLRHRPMVSDSAKSNPSPSRKR</sequence>
<feature type="non-terminal residue" evidence="2">
    <location>
        <position position="1"/>
    </location>
</feature>
<accession>A0ABS8WHS0</accession>
<dbReference type="EMBL" id="JACEIK010007511">
    <property type="protein sequence ID" value="MCE3050353.1"/>
    <property type="molecule type" value="Genomic_DNA"/>
</dbReference>